<organism evidence="1">
    <name type="scientific">Thermoanaerobaculum aquaticum</name>
    <dbReference type="NCBI Taxonomy" id="1312852"/>
    <lineage>
        <taxon>Bacteria</taxon>
        <taxon>Pseudomonadati</taxon>
        <taxon>Acidobacteriota</taxon>
        <taxon>Thermoanaerobaculia</taxon>
        <taxon>Thermoanaerobaculales</taxon>
        <taxon>Thermoanaerobaculaceae</taxon>
        <taxon>Thermoanaerobaculum</taxon>
    </lineage>
</organism>
<sequence>MAIALWREINVPTRAVSVCFRLPSQYYAEKGITEFSTETYFRALPGAGEEGQRLDRNVVLYYLDQHKNDLRLVDHRESVIRIPHVLGAVEERLRFEAARSLGWRWPYKVERVRSAVDCAALGTLEPDEFRLEVIAISPMVETRFGLSTWVKKAFGFFLRVRALRSGANPEERVTYHVARLLEVSCPSAANFRGEWRMSFPVPREYWSAKTQLFSDYLKASCGWEAQWEKWRTDPETWRPARPCFPCRIIGFDMAYDVDYPKEY</sequence>
<gene>
    <name evidence="1" type="ORF">ENP06_05420</name>
</gene>
<name>A0A7V1ZIS0_9BACT</name>
<dbReference type="EMBL" id="DSHW01000411">
    <property type="protein sequence ID" value="HEQ88835.1"/>
    <property type="molecule type" value="Genomic_DNA"/>
</dbReference>
<accession>A0A7V1ZIS0</accession>
<evidence type="ECO:0000313" key="1">
    <source>
        <dbReference type="EMBL" id="HEQ88835.1"/>
    </source>
</evidence>
<comment type="caution">
    <text evidence="1">The sequence shown here is derived from an EMBL/GenBank/DDBJ whole genome shotgun (WGS) entry which is preliminary data.</text>
</comment>
<dbReference type="AlphaFoldDB" id="A0A7V1ZIS0"/>
<protein>
    <submittedName>
        <fullName evidence="1">Uncharacterized protein</fullName>
    </submittedName>
</protein>
<proteinExistence type="predicted"/>
<reference evidence="1" key="1">
    <citation type="journal article" date="2020" name="mSystems">
        <title>Genome- and Community-Level Interaction Insights into Carbon Utilization and Element Cycling Functions of Hydrothermarchaeota in Hydrothermal Sediment.</title>
        <authorList>
            <person name="Zhou Z."/>
            <person name="Liu Y."/>
            <person name="Xu W."/>
            <person name="Pan J."/>
            <person name="Luo Z.H."/>
            <person name="Li M."/>
        </authorList>
    </citation>
    <scope>NUCLEOTIDE SEQUENCE [LARGE SCALE GENOMIC DNA]</scope>
    <source>
        <strain evidence="1">SpSt-186</strain>
    </source>
</reference>